<dbReference type="AlphaFoldDB" id="A0AA40EUP8"/>
<feature type="region of interest" description="Disordered" evidence="1">
    <location>
        <begin position="41"/>
        <end position="109"/>
    </location>
</feature>
<comment type="caution">
    <text evidence="2">The sequence shown here is derived from an EMBL/GenBank/DDBJ whole genome shotgun (WGS) entry which is preliminary data.</text>
</comment>
<organism evidence="2 3">
    <name type="scientific">Schizothecium vesticola</name>
    <dbReference type="NCBI Taxonomy" id="314040"/>
    <lineage>
        <taxon>Eukaryota</taxon>
        <taxon>Fungi</taxon>
        <taxon>Dikarya</taxon>
        <taxon>Ascomycota</taxon>
        <taxon>Pezizomycotina</taxon>
        <taxon>Sordariomycetes</taxon>
        <taxon>Sordariomycetidae</taxon>
        <taxon>Sordariales</taxon>
        <taxon>Schizotheciaceae</taxon>
        <taxon>Schizothecium</taxon>
    </lineage>
</organism>
<gene>
    <name evidence="2" type="ORF">B0T18DRAFT_390421</name>
</gene>
<protein>
    <submittedName>
        <fullName evidence="2">Uncharacterized protein</fullName>
    </submittedName>
</protein>
<evidence type="ECO:0000313" key="3">
    <source>
        <dbReference type="Proteomes" id="UP001172155"/>
    </source>
</evidence>
<reference evidence="2" key="1">
    <citation type="submission" date="2023-06" db="EMBL/GenBank/DDBJ databases">
        <title>Genome-scale phylogeny and comparative genomics of the fungal order Sordariales.</title>
        <authorList>
            <consortium name="Lawrence Berkeley National Laboratory"/>
            <person name="Hensen N."/>
            <person name="Bonometti L."/>
            <person name="Westerberg I."/>
            <person name="Brannstrom I.O."/>
            <person name="Guillou S."/>
            <person name="Cros-Aarteil S."/>
            <person name="Calhoun S."/>
            <person name="Haridas S."/>
            <person name="Kuo A."/>
            <person name="Mondo S."/>
            <person name="Pangilinan J."/>
            <person name="Riley R."/>
            <person name="LaButti K."/>
            <person name="Andreopoulos B."/>
            <person name="Lipzen A."/>
            <person name="Chen C."/>
            <person name="Yanf M."/>
            <person name="Daum C."/>
            <person name="Ng V."/>
            <person name="Clum A."/>
            <person name="Steindorff A."/>
            <person name="Ohm R."/>
            <person name="Martin F."/>
            <person name="Silar P."/>
            <person name="Natvig D."/>
            <person name="Lalanne C."/>
            <person name="Gautier V."/>
            <person name="Ament-velasquez S.L."/>
            <person name="Kruys A."/>
            <person name="Hutchinson M.I."/>
            <person name="Powell A.J."/>
            <person name="Barry K."/>
            <person name="Miller A.N."/>
            <person name="Grigoriev I.V."/>
            <person name="Debuchy R."/>
            <person name="Gladieux P."/>
            <person name="Thoren M.H."/>
            <person name="Johannesson H."/>
        </authorList>
    </citation>
    <scope>NUCLEOTIDE SEQUENCE</scope>
    <source>
        <strain evidence="2">SMH3187-1</strain>
    </source>
</reference>
<feature type="region of interest" description="Disordered" evidence="1">
    <location>
        <begin position="1"/>
        <end position="29"/>
    </location>
</feature>
<keyword evidence="3" id="KW-1185">Reference proteome</keyword>
<sequence length="203" mass="21593">MKPSPSVEAREILDVTEPGPDTFHAPAPSMSAELVKARLGLAMSNFPKSPQPSRASMHRHTGRPDPRRRDIRGQGPPRPSAEACGPIQTSKRTRSLSGGHGGQASLAADGLPASQEPVLSRSKEATFFFPMGVELCLLRHQQPINRSSRTFRCGVTGENGTAAFCGPPRDTAPAAILGELILVPARRVGGRLATLGHTDRPVI</sequence>
<feature type="compositionally biased region" description="Basic and acidic residues" evidence="1">
    <location>
        <begin position="62"/>
        <end position="72"/>
    </location>
</feature>
<evidence type="ECO:0000313" key="2">
    <source>
        <dbReference type="EMBL" id="KAK0745878.1"/>
    </source>
</evidence>
<evidence type="ECO:0000256" key="1">
    <source>
        <dbReference type="SAM" id="MobiDB-lite"/>
    </source>
</evidence>
<name>A0AA40EUP8_9PEZI</name>
<dbReference type="Proteomes" id="UP001172155">
    <property type="component" value="Unassembled WGS sequence"/>
</dbReference>
<dbReference type="EMBL" id="JAUKUD010000004">
    <property type="protein sequence ID" value="KAK0745878.1"/>
    <property type="molecule type" value="Genomic_DNA"/>
</dbReference>
<proteinExistence type="predicted"/>
<accession>A0AA40EUP8</accession>